<evidence type="ECO:0000256" key="1">
    <source>
        <dbReference type="SAM" id="Phobius"/>
    </source>
</evidence>
<evidence type="ECO:0000313" key="3">
    <source>
        <dbReference type="Proteomes" id="UP001163096"/>
    </source>
</evidence>
<keyword evidence="1" id="KW-0812">Transmembrane</keyword>
<dbReference type="Proteomes" id="UP001163096">
    <property type="component" value="Chromosome"/>
</dbReference>
<dbReference type="RefSeq" id="WP_268186910.1">
    <property type="nucleotide sequence ID" value="NZ_CP113361.1"/>
</dbReference>
<gene>
    <name evidence="2" type="ORF">OU421_01915</name>
</gene>
<evidence type="ECO:0000313" key="2">
    <source>
        <dbReference type="EMBL" id="WAI01650.1"/>
    </source>
</evidence>
<dbReference type="PIRSF" id="PIRSF006594">
    <property type="entry name" value="UCP006594"/>
    <property type="match status" value="1"/>
</dbReference>
<reference evidence="2" key="1">
    <citation type="submission" date="2022-11" db="EMBL/GenBank/DDBJ databases">
        <title>Complete genome sequence of Methanogenium organophilum DSM 3596.</title>
        <authorList>
            <person name="Chen S.-C."/>
            <person name="Lai S.-J."/>
            <person name="You Y.-T."/>
        </authorList>
    </citation>
    <scope>NUCLEOTIDE SEQUENCE</scope>
    <source>
        <strain evidence="2">DSM 3596</strain>
    </source>
</reference>
<dbReference type="GeneID" id="76833819"/>
<feature type="transmembrane region" description="Helical" evidence="1">
    <location>
        <begin position="20"/>
        <end position="50"/>
    </location>
</feature>
<dbReference type="AlphaFoldDB" id="A0A9X9S554"/>
<proteinExistence type="predicted"/>
<name>A0A9X9S554_METOG</name>
<accession>A0A9X9S554</accession>
<keyword evidence="1" id="KW-0472">Membrane</keyword>
<dbReference type="PANTHER" id="PTHR43801">
    <property type="entry name" value="NUCLEOTIDE-BINDING PROTEIN-RELATED"/>
    <property type="match status" value="1"/>
</dbReference>
<dbReference type="EMBL" id="CP113361">
    <property type="protein sequence ID" value="WAI01650.1"/>
    <property type="molecule type" value="Genomic_DNA"/>
</dbReference>
<organism evidence="2 3">
    <name type="scientific">Methanogenium organophilum</name>
    <dbReference type="NCBI Taxonomy" id="2199"/>
    <lineage>
        <taxon>Archaea</taxon>
        <taxon>Methanobacteriati</taxon>
        <taxon>Methanobacteriota</taxon>
        <taxon>Stenosarchaea group</taxon>
        <taxon>Methanomicrobia</taxon>
        <taxon>Methanomicrobiales</taxon>
        <taxon>Methanomicrobiaceae</taxon>
        <taxon>Methanogenium</taxon>
    </lineage>
</organism>
<dbReference type="PANTHER" id="PTHR43801:SF1">
    <property type="entry name" value="POLYPRENYL SYNTHETASE"/>
    <property type="match status" value="1"/>
</dbReference>
<keyword evidence="1" id="KW-1133">Transmembrane helix</keyword>
<dbReference type="Pfam" id="PF01976">
    <property type="entry name" value="DUF116"/>
    <property type="match status" value="1"/>
</dbReference>
<sequence>MSAEYIDPTAVVGTPWWDQLIYLIGEVTLFFFLFMIFVPLIMSIIIFLSIHNRRFYAPRLLKAGLVMTEGMIKAFCRLFGLEDQELTAFFIRLHNTLSTTSFEEIPVKERAIFIPQCMRAADCPAHLTPEGLVCRRCGRCEVGDNIDNLEEIGYKVWIAPGSTLIKRMFKKYHPKAIIGVGCLMEVKEGLEMCDKAGVIGMGVVTMRDGCVETAVNWPDVYDVALLGTEETDKAAI</sequence>
<keyword evidence="3" id="KW-1185">Reference proteome</keyword>
<dbReference type="KEGG" id="mou:OU421_01915"/>
<protein>
    <submittedName>
        <fullName evidence="2">DUF116 domain-containing protein</fullName>
    </submittedName>
</protein>
<dbReference type="InterPro" id="IPR002829">
    <property type="entry name" value="DUF116"/>
</dbReference>